<feature type="domain" description="MacB-like periplasmic core" evidence="9">
    <location>
        <begin position="28"/>
        <end position="232"/>
    </location>
</feature>
<feature type="transmembrane region" description="Helical" evidence="7">
    <location>
        <begin position="363"/>
        <end position="385"/>
    </location>
</feature>
<dbReference type="RefSeq" id="WP_151579322.1">
    <property type="nucleotide sequence ID" value="NZ_WBVM01000001.1"/>
</dbReference>
<evidence type="ECO:0000256" key="2">
    <source>
        <dbReference type="ARBA" id="ARBA00022475"/>
    </source>
</evidence>
<evidence type="ECO:0000313" key="10">
    <source>
        <dbReference type="EMBL" id="KAB2811901.1"/>
    </source>
</evidence>
<dbReference type="InterPro" id="IPR025857">
    <property type="entry name" value="MacB_PCD"/>
</dbReference>
<dbReference type="EMBL" id="WBVM01000001">
    <property type="protein sequence ID" value="KAB2811901.1"/>
    <property type="molecule type" value="Genomic_DNA"/>
</dbReference>
<evidence type="ECO:0000256" key="4">
    <source>
        <dbReference type="ARBA" id="ARBA00022989"/>
    </source>
</evidence>
<organism evidence="10 11">
    <name type="scientific">Nocardioides simplex</name>
    <name type="common">Arthrobacter simplex</name>
    <dbReference type="NCBI Taxonomy" id="2045"/>
    <lineage>
        <taxon>Bacteria</taxon>
        <taxon>Bacillati</taxon>
        <taxon>Actinomycetota</taxon>
        <taxon>Actinomycetes</taxon>
        <taxon>Propionibacteriales</taxon>
        <taxon>Nocardioidaceae</taxon>
        <taxon>Pimelobacter</taxon>
    </lineage>
</organism>
<keyword evidence="4 7" id="KW-1133">Transmembrane helix</keyword>
<dbReference type="Pfam" id="PF12704">
    <property type="entry name" value="MacB_PCD"/>
    <property type="match status" value="1"/>
</dbReference>
<sequence length="395" mass="39773">MSHGRRATETARLLADAAASLLLRPGHTLGMISGILLGVASAVGAVTIADTQQAQIDLRFDLQRSGIVALEATTPTRAGFPADGIARVAALDPVAAVGELSRWNDRATVAQPGAEDDLLAPVLVADRGGLDATGTTVVAGAPAAALDDPAATGTAWLGERLAARLGLTDPAAGTGTVVVDGVPFAVVGTVRNGGSFGYVSGAVLLSRPSAVAGLRTTGNNVRVMAKVRPGSAAVVADFMLAAVDPTHRLTLENVTPPDGEILLGDVGGDLRRVGAALGGFIGLVGMITVANTLSLSVYQRRRELGLRSAMGWSRRRIGLLVLTESGLAGAVAGVLGSALGVAAAAVWCRLHGWELVMARELPLLVVGGAVLASLAGGLLPAVRAASTSPLAAMRS</sequence>
<dbReference type="Pfam" id="PF02687">
    <property type="entry name" value="FtsX"/>
    <property type="match status" value="1"/>
</dbReference>
<keyword evidence="2" id="KW-1003">Cell membrane</keyword>
<dbReference type="PANTHER" id="PTHR30572">
    <property type="entry name" value="MEMBRANE COMPONENT OF TRANSPORTER-RELATED"/>
    <property type="match status" value="1"/>
</dbReference>
<evidence type="ECO:0000259" key="8">
    <source>
        <dbReference type="Pfam" id="PF02687"/>
    </source>
</evidence>
<keyword evidence="5 7" id="KW-0472">Membrane</keyword>
<comment type="similarity">
    <text evidence="6">Belongs to the ABC-4 integral membrane protein family.</text>
</comment>
<evidence type="ECO:0000256" key="5">
    <source>
        <dbReference type="ARBA" id="ARBA00023136"/>
    </source>
</evidence>
<feature type="transmembrane region" description="Helical" evidence="7">
    <location>
        <begin position="275"/>
        <end position="298"/>
    </location>
</feature>
<keyword evidence="3 7" id="KW-0812">Transmembrane</keyword>
<dbReference type="GO" id="GO:0022857">
    <property type="term" value="F:transmembrane transporter activity"/>
    <property type="evidence" value="ECO:0007669"/>
    <property type="project" value="TreeGrafter"/>
</dbReference>
<proteinExistence type="inferred from homology"/>
<dbReference type="PANTHER" id="PTHR30572:SF4">
    <property type="entry name" value="ABC TRANSPORTER PERMEASE YTRF"/>
    <property type="match status" value="1"/>
</dbReference>
<evidence type="ECO:0000256" key="3">
    <source>
        <dbReference type="ARBA" id="ARBA00022692"/>
    </source>
</evidence>
<comment type="caution">
    <text evidence="10">The sequence shown here is derived from an EMBL/GenBank/DDBJ whole genome shotgun (WGS) entry which is preliminary data.</text>
</comment>
<comment type="subcellular location">
    <subcellularLocation>
        <location evidence="1">Cell membrane</location>
        <topology evidence="1">Multi-pass membrane protein</topology>
    </subcellularLocation>
</comment>
<reference evidence="10 11" key="1">
    <citation type="submission" date="2019-09" db="EMBL/GenBank/DDBJ databases">
        <title>Pimelobacter sp. isolated from Paulinella.</title>
        <authorList>
            <person name="Jeong S.E."/>
        </authorList>
    </citation>
    <scope>NUCLEOTIDE SEQUENCE [LARGE SCALE GENOMIC DNA]</scope>
    <source>
        <strain evidence="10 11">Pch-N</strain>
    </source>
</reference>
<feature type="transmembrane region" description="Helical" evidence="7">
    <location>
        <begin position="319"/>
        <end position="343"/>
    </location>
</feature>
<evidence type="ECO:0000259" key="9">
    <source>
        <dbReference type="Pfam" id="PF12704"/>
    </source>
</evidence>
<evidence type="ECO:0000313" key="11">
    <source>
        <dbReference type="Proteomes" id="UP000449906"/>
    </source>
</evidence>
<dbReference type="InterPro" id="IPR050250">
    <property type="entry name" value="Macrolide_Exporter_MacB"/>
</dbReference>
<gene>
    <name evidence="10" type="ORF">F9L07_08665</name>
</gene>
<name>A0A7J5E0V0_NOCSI</name>
<accession>A0A7J5E0V0</accession>
<protein>
    <submittedName>
        <fullName evidence="10">ABC transporter permease</fullName>
    </submittedName>
</protein>
<evidence type="ECO:0000256" key="7">
    <source>
        <dbReference type="SAM" id="Phobius"/>
    </source>
</evidence>
<evidence type="ECO:0000256" key="1">
    <source>
        <dbReference type="ARBA" id="ARBA00004651"/>
    </source>
</evidence>
<dbReference type="GO" id="GO:0005886">
    <property type="term" value="C:plasma membrane"/>
    <property type="evidence" value="ECO:0007669"/>
    <property type="project" value="UniProtKB-SubCell"/>
</dbReference>
<dbReference type="Proteomes" id="UP000449906">
    <property type="component" value="Unassembled WGS sequence"/>
</dbReference>
<evidence type="ECO:0000256" key="6">
    <source>
        <dbReference type="ARBA" id="ARBA00038076"/>
    </source>
</evidence>
<feature type="domain" description="ABC3 transporter permease C-terminal" evidence="8">
    <location>
        <begin position="277"/>
        <end position="389"/>
    </location>
</feature>
<dbReference type="InterPro" id="IPR003838">
    <property type="entry name" value="ABC3_permease_C"/>
</dbReference>
<dbReference type="AlphaFoldDB" id="A0A7J5E0V0"/>